<reference evidence="1" key="1">
    <citation type="submission" date="2011-04" db="EMBL/GenBank/DDBJ databases">
        <title>Evolution of plant cell wall degrading machinery underlies the functional diversity of forest fungi.</title>
        <authorList>
            <consortium name="US DOE Joint Genome Institute (JGI-PGF)"/>
            <person name="Eastwood D.C."/>
            <person name="Floudas D."/>
            <person name="Binder M."/>
            <person name="Majcherczyk A."/>
            <person name="Schneider P."/>
            <person name="Aerts A."/>
            <person name="Asiegbu F.O."/>
            <person name="Baker S.E."/>
            <person name="Barry K."/>
            <person name="Bendiksby M."/>
            <person name="Blumentritt M."/>
            <person name="Coutinho P.M."/>
            <person name="Cullen D."/>
            <person name="Cullen D."/>
            <person name="Gathman A."/>
            <person name="Goodell B."/>
            <person name="Henrissat B."/>
            <person name="Ihrmark K."/>
            <person name="Kauserud H."/>
            <person name="Kohler A."/>
            <person name="LaButti K."/>
            <person name="Lapidus A."/>
            <person name="Lavin J.L."/>
            <person name="Lee Y.-H."/>
            <person name="Lindquist E."/>
            <person name="Lilly W."/>
            <person name="Lucas S."/>
            <person name="Morin E."/>
            <person name="Murat C."/>
            <person name="Oguiza J.A."/>
            <person name="Park J."/>
            <person name="Pisabarro A.G."/>
            <person name="Riley R."/>
            <person name="Rosling A."/>
            <person name="Salamov A."/>
            <person name="Schmidt O."/>
            <person name="Schmutz J."/>
            <person name="Skrede I."/>
            <person name="Stenlid J."/>
            <person name="Wiebenga A."/>
            <person name="Xie X."/>
            <person name="Kues U."/>
            <person name="Hibbett D.S."/>
            <person name="Hoffmeister D."/>
            <person name="Hogberg N."/>
            <person name="Martin F."/>
            <person name="Grigoriev I.V."/>
            <person name="Watkinson S.C."/>
        </authorList>
    </citation>
    <scope>NUCLEOTIDE SEQUENCE</scope>
    <source>
        <strain evidence="1">S7.9</strain>
    </source>
</reference>
<organism>
    <name type="scientific">Serpula lacrymans var. lacrymans (strain S7.9)</name>
    <name type="common">Dry rot fungus</name>
    <dbReference type="NCBI Taxonomy" id="578457"/>
    <lineage>
        <taxon>Eukaryota</taxon>
        <taxon>Fungi</taxon>
        <taxon>Dikarya</taxon>
        <taxon>Basidiomycota</taxon>
        <taxon>Agaricomycotina</taxon>
        <taxon>Agaricomycetes</taxon>
        <taxon>Agaricomycetidae</taxon>
        <taxon>Boletales</taxon>
        <taxon>Coniophorineae</taxon>
        <taxon>Serpulaceae</taxon>
        <taxon>Serpula</taxon>
    </lineage>
</organism>
<evidence type="ECO:0000313" key="1">
    <source>
        <dbReference type="EMBL" id="EGO29373.1"/>
    </source>
</evidence>
<dbReference type="GeneID" id="18814177"/>
<dbReference type="EMBL" id="GL945429">
    <property type="protein sequence ID" value="EGO29373.1"/>
    <property type="molecule type" value="Genomic_DNA"/>
</dbReference>
<sequence length="91" mass="10182">MKKASAVDQMRRGVMSEVLSINTPRSTSHRRTQLTILSKATSRPITHNSTIDSHPSLFVPQRLRVYCEGGDAVNEAFAFDIPIRRGTAGWR</sequence>
<proteinExistence type="predicted"/>
<dbReference type="Proteomes" id="UP000008064">
    <property type="component" value="Unassembled WGS sequence"/>
</dbReference>
<gene>
    <name evidence="1" type="ORF">SERLADRAFT_433363</name>
</gene>
<dbReference type="HOGENOM" id="CLU_2428419_0_0_1"/>
<dbReference type="RefSeq" id="XP_007313615.1">
    <property type="nucleotide sequence ID" value="XM_007313553.1"/>
</dbReference>
<name>F8NGI6_SERL9</name>
<protein>
    <submittedName>
        <fullName evidence="1">Uncharacterized protein</fullName>
    </submittedName>
</protein>
<dbReference type="AlphaFoldDB" id="F8NGI6"/>
<accession>F8NGI6</accession>
<dbReference type="KEGG" id="sla:SERLADRAFT_433363"/>